<accession>A0ABN9MMM8</accession>
<dbReference type="PANTHER" id="PTHR37984">
    <property type="entry name" value="PROTEIN CBG26694"/>
    <property type="match status" value="1"/>
</dbReference>
<dbReference type="Gene3D" id="2.40.50.40">
    <property type="match status" value="1"/>
</dbReference>
<dbReference type="Pfam" id="PF17917">
    <property type="entry name" value="RT_RNaseH"/>
    <property type="match status" value="1"/>
</dbReference>
<evidence type="ECO:0000256" key="6">
    <source>
        <dbReference type="ARBA" id="ARBA00022801"/>
    </source>
</evidence>
<dbReference type="SMART" id="SM00298">
    <property type="entry name" value="CHROMO"/>
    <property type="match status" value="1"/>
</dbReference>
<evidence type="ECO:0000256" key="2">
    <source>
        <dbReference type="ARBA" id="ARBA00022679"/>
    </source>
</evidence>
<dbReference type="InterPro" id="IPR043128">
    <property type="entry name" value="Rev_trsase/Diguanyl_cyclase"/>
</dbReference>
<dbReference type="Gene3D" id="3.30.70.270">
    <property type="match status" value="1"/>
</dbReference>
<dbReference type="Gene3D" id="1.10.287.810">
    <property type="entry name" value="Mitochondrial import inner membrane translocase subunit tim13 like domains"/>
    <property type="match status" value="1"/>
</dbReference>
<dbReference type="Gene3D" id="3.10.20.370">
    <property type="match status" value="1"/>
</dbReference>
<evidence type="ECO:0000313" key="11">
    <source>
        <dbReference type="Proteomes" id="UP001176940"/>
    </source>
</evidence>
<sequence>MHDIFREYLDKFLIVYLDDILVFSDDWESHVKQVEVDASEIGAGAVLSQRGADCSVMKPCAFFSRKFSPAERNYDVGNRELLAMKWAFEEWRHWLEGAKHRVVVLTDHKNLTYLESAKRLNPRQARWSLFFSRFDFVVSYLPGSKNVKADALSRSFVPDSPGLPEPAGILKEGVIVSAISPDLRRVLQKFQANKPDRCPAEKLFVPDKWTNKVISEVHCSVLAGHPGIFGTRDLVARSFWWPSLSQDTNGQTERTNQTLETYLRCFVSADQDDWVSFLPLAEFALNNRASSATLVSPFFCNSGFHPRFSSGQVESSDCPGVDTMVDRLQRIWTHVVDNLTLSQEKAQRFANRRRCVGPRLRVGDLVWLSSRYIPMKVSSPKFKPRFIDSFSIHNVFHRSLLRRYVAPVVPSVDPPAPVLVEGELEYIVEKILDSRVSRRKLQYLVKWKGYGQEDNSWVFASDVHAADLVRAFHMAHPGRPGGSDLVRWCSIPGVHNSLSEVCGEDMDGFSSDFSPAASAAGSGKLDTGAIMEQVKVQIAVANAQELLQRMTDKCFRKCIAKPGGSLDNSEQKCIAMCMDRYMDAWNTVSRAYNSRLQRERAKIANIFRRDHDSIAGQKVVIVLAESLLHSLNCSLAASYLLLILEWL</sequence>
<keyword evidence="11" id="KW-1185">Reference proteome</keyword>
<dbReference type="InterPro" id="IPR016197">
    <property type="entry name" value="Chromo-like_dom_sf"/>
</dbReference>
<evidence type="ECO:0000259" key="9">
    <source>
        <dbReference type="PROSITE" id="PS50013"/>
    </source>
</evidence>
<dbReference type="InterPro" id="IPR023780">
    <property type="entry name" value="Chromo_domain"/>
</dbReference>
<dbReference type="InterPro" id="IPR035427">
    <property type="entry name" value="Tim10-like_dom_sf"/>
</dbReference>
<protein>
    <recommendedName>
        <fullName evidence="8">Gypsy retrotransposon integrase-like protein 1</fullName>
    </recommendedName>
</protein>
<dbReference type="Proteomes" id="UP001176940">
    <property type="component" value="Unassembled WGS sequence"/>
</dbReference>
<evidence type="ECO:0000256" key="7">
    <source>
        <dbReference type="ARBA" id="ARBA00022918"/>
    </source>
</evidence>
<keyword evidence="7" id="KW-0695">RNA-directed DNA polymerase</keyword>
<keyword evidence="3" id="KW-0548">Nucleotidyltransferase</keyword>
<dbReference type="InterPro" id="IPR004217">
    <property type="entry name" value="Tim10-like"/>
</dbReference>
<dbReference type="EMBL" id="CAUEEQ010078869">
    <property type="protein sequence ID" value="CAJ0968049.1"/>
    <property type="molecule type" value="Genomic_DNA"/>
</dbReference>
<reference evidence="10" key="1">
    <citation type="submission" date="2023-07" db="EMBL/GenBank/DDBJ databases">
        <authorList>
            <person name="Stuckert A."/>
        </authorList>
    </citation>
    <scope>NUCLEOTIDE SEQUENCE</scope>
</reference>
<comment type="caution">
    <text evidence="10">The sequence shown here is derived from an EMBL/GenBank/DDBJ whole genome shotgun (WGS) entry which is preliminary data.</text>
</comment>
<keyword evidence="6" id="KW-0378">Hydrolase</keyword>
<dbReference type="InterPro" id="IPR041373">
    <property type="entry name" value="RT_RNaseH"/>
</dbReference>
<keyword evidence="5" id="KW-0255">Endonuclease</keyword>
<feature type="domain" description="Chromo" evidence="9">
    <location>
        <begin position="426"/>
        <end position="484"/>
    </location>
</feature>
<dbReference type="SUPFAM" id="SSF144122">
    <property type="entry name" value="Tim10-like"/>
    <property type="match status" value="1"/>
</dbReference>
<proteinExistence type="predicted"/>
<organism evidence="10 11">
    <name type="scientific">Ranitomeya imitator</name>
    <name type="common">mimic poison frog</name>
    <dbReference type="NCBI Taxonomy" id="111125"/>
    <lineage>
        <taxon>Eukaryota</taxon>
        <taxon>Metazoa</taxon>
        <taxon>Chordata</taxon>
        <taxon>Craniata</taxon>
        <taxon>Vertebrata</taxon>
        <taxon>Euteleostomi</taxon>
        <taxon>Amphibia</taxon>
        <taxon>Batrachia</taxon>
        <taxon>Anura</taxon>
        <taxon>Neobatrachia</taxon>
        <taxon>Hyloidea</taxon>
        <taxon>Dendrobatidae</taxon>
        <taxon>Dendrobatinae</taxon>
        <taxon>Ranitomeya</taxon>
    </lineage>
</organism>
<dbReference type="InterPro" id="IPR043502">
    <property type="entry name" value="DNA/RNA_pol_sf"/>
</dbReference>
<dbReference type="PANTHER" id="PTHR37984:SF5">
    <property type="entry name" value="PROTEIN NYNRIN-LIKE"/>
    <property type="match status" value="1"/>
</dbReference>
<dbReference type="Pfam" id="PF17921">
    <property type="entry name" value="Integrase_H2C2"/>
    <property type="match status" value="1"/>
</dbReference>
<evidence type="ECO:0000256" key="4">
    <source>
        <dbReference type="ARBA" id="ARBA00022722"/>
    </source>
</evidence>
<evidence type="ECO:0000256" key="5">
    <source>
        <dbReference type="ARBA" id="ARBA00022759"/>
    </source>
</evidence>
<dbReference type="SUPFAM" id="SSF53098">
    <property type="entry name" value="Ribonuclease H-like"/>
    <property type="match status" value="1"/>
</dbReference>
<dbReference type="Pfam" id="PF02953">
    <property type="entry name" value="zf-Tim10_DDP"/>
    <property type="match status" value="1"/>
</dbReference>
<gene>
    <name evidence="10" type="ORF">RIMI_LOCUS22748873</name>
</gene>
<evidence type="ECO:0000313" key="10">
    <source>
        <dbReference type="EMBL" id="CAJ0968049.1"/>
    </source>
</evidence>
<dbReference type="Gene3D" id="3.30.420.10">
    <property type="entry name" value="Ribonuclease H-like superfamily/Ribonuclease H"/>
    <property type="match status" value="1"/>
</dbReference>
<dbReference type="InterPro" id="IPR050951">
    <property type="entry name" value="Retrovirus_Pol_polyprotein"/>
</dbReference>
<dbReference type="InterPro" id="IPR012337">
    <property type="entry name" value="RNaseH-like_sf"/>
</dbReference>
<dbReference type="InterPro" id="IPR036397">
    <property type="entry name" value="RNaseH_sf"/>
</dbReference>
<dbReference type="SUPFAM" id="SSF54160">
    <property type="entry name" value="Chromo domain-like"/>
    <property type="match status" value="1"/>
</dbReference>
<dbReference type="SUPFAM" id="SSF56672">
    <property type="entry name" value="DNA/RNA polymerases"/>
    <property type="match status" value="1"/>
</dbReference>
<dbReference type="Pfam" id="PF00385">
    <property type="entry name" value="Chromo"/>
    <property type="match status" value="1"/>
</dbReference>
<dbReference type="InterPro" id="IPR000953">
    <property type="entry name" value="Chromo/chromo_shadow_dom"/>
</dbReference>
<dbReference type="InterPro" id="IPR041588">
    <property type="entry name" value="Integrase_H2C2"/>
</dbReference>
<dbReference type="CDD" id="cd09274">
    <property type="entry name" value="RNase_HI_RT_Ty3"/>
    <property type="match status" value="1"/>
</dbReference>
<evidence type="ECO:0000256" key="3">
    <source>
        <dbReference type="ARBA" id="ARBA00022695"/>
    </source>
</evidence>
<dbReference type="CDD" id="cd00024">
    <property type="entry name" value="CD_CSD"/>
    <property type="match status" value="1"/>
</dbReference>
<evidence type="ECO:0000256" key="1">
    <source>
        <dbReference type="ARBA" id="ARBA00004123"/>
    </source>
</evidence>
<keyword evidence="4" id="KW-0540">Nuclease</keyword>
<dbReference type="PROSITE" id="PS50013">
    <property type="entry name" value="CHROMO_2"/>
    <property type="match status" value="1"/>
</dbReference>
<keyword evidence="2" id="KW-0808">Transferase</keyword>
<comment type="subcellular location">
    <subcellularLocation>
        <location evidence="1">Nucleus</location>
    </subcellularLocation>
</comment>
<evidence type="ECO:0000256" key="8">
    <source>
        <dbReference type="ARBA" id="ARBA00039658"/>
    </source>
</evidence>
<name>A0ABN9MMM8_9NEOB</name>